<dbReference type="HOGENOM" id="CLU_887108_0_0_7"/>
<feature type="transmembrane region" description="Helical" evidence="12">
    <location>
        <begin position="208"/>
        <end position="230"/>
    </location>
</feature>
<feature type="transmembrane region" description="Helical" evidence="12">
    <location>
        <begin position="242"/>
        <end position="263"/>
    </location>
</feature>
<evidence type="ECO:0000256" key="9">
    <source>
        <dbReference type="ARBA" id="ARBA00023136"/>
    </source>
</evidence>
<comment type="pathway">
    <text evidence="11">Porphyrin-containing compound metabolism.</text>
</comment>
<keyword evidence="7" id="KW-0408">Iron</keyword>
<keyword evidence="4" id="KW-0479">Metal-binding</keyword>
<protein>
    <recommendedName>
        <fullName evidence="15">Cytochrome oxidase assembly protein</fullName>
    </recommendedName>
</protein>
<keyword evidence="5 12" id="KW-1133">Transmembrane helix</keyword>
<gene>
    <name evidence="13" type="ORF">ETSY1_24630</name>
</gene>
<name>W4LGD1_ENTF1</name>
<evidence type="ECO:0000256" key="4">
    <source>
        <dbReference type="ARBA" id="ARBA00022723"/>
    </source>
</evidence>
<evidence type="ECO:0000256" key="11">
    <source>
        <dbReference type="ARBA" id="ARBA00023444"/>
    </source>
</evidence>
<dbReference type="Proteomes" id="UP000019141">
    <property type="component" value="Unassembled WGS sequence"/>
</dbReference>
<dbReference type="GO" id="GO:0006784">
    <property type="term" value="P:heme A biosynthetic process"/>
    <property type="evidence" value="ECO:0007669"/>
    <property type="project" value="InterPro"/>
</dbReference>
<organism evidence="13 14">
    <name type="scientific">Entotheonella factor</name>
    <dbReference type="NCBI Taxonomy" id="1429438"/>
    <lineage>
        <taxon>Bacteria</taxon>
        <taxon>Pseudomonadati</taxon>
        <taxon>Nitrospinota/Tectimicrobiota group</taxon>
        <taxon>Candidatus Tectimicrobiota</taxon>
        <taxon>Candidatus Entotheonellia</taxon>
        <taxon>Candidatus Entotheonellales</taxon>
        <taxon>Candidatus Entotheonellaceae</taxon>
        <taxon>Candidatus Entotheonella</taxon>
    </lineage>
</organism>
<dbReference type="InterPro" id="IPR050450">
    <property type="entry name" value="COX15/CtaA_HemeA_synthase"/>
</dbReference>
<dbReference type="GO" id="GO:0046872">
    <property type="term" value="F:metal ion binding"/>
    <property type="evidence" value="ECO:0007669"/>
    <property type="project" value="UniProtKB-KW"/>
</dbReference>
<feature type="non-terminal residue" evidence="13">
    <location>
        <position position="1"/>
    </location>
</feature>
<accession>W4LGD1</accession>
<evidence type="ECO:0000256" key="10">
    <source>
        <dbReference type="ARBA" id="ARBA00023157"/>
    </source>
</evidence>
<dbReference type="Pfam" id="PF02628">
    <property type="entry name" value="COX15-CtaA"/>
    <property type="match status" value="1"/>
</dbReference>
<dbReference type="InterPro" id="IPR003780">
    <property type="entry name" value="COX15/CtaA_fam"/>
</dbReference>
<evidence type="ECO:0000256" key="3">
    <source>
        <dbReference type="ARBA" id="ARBA00022692"/>
    </source>
</evidence>
<keyword evidence="14" id="KW-1185">Reference proteome</keyword>
<feature type="transmembrane region" description="Helical" evidence="12">
    <location>
        <begin position="116"/>
        <end position="136"/>
    </location>
</feature>
<evidence type="ECO:0000313" key="14">
    <source>
        <dbReference type="Proteomes" id="UP000019141"/>
    </source>
</evidence>
<evidence type="ECO:0000256" key="5">
    <source>
        <dbReference type="ARBA" id="ARBA00022989"/>
    </source>
</evidence>
<dbReference type="PANTHER" id="PTHR35457:SF1">
    <property type="entry name" value="HEME A SYNTHASE"/>
    <property type="match status" value="1"/>
</dbReference>
<evidence type="ECO:0000256" key="2">
    <source>
        <dbReference type="ARBA" id="ARBA00022475"/>
    </source>
</evidence>
<keyword evidence="2" id="KW-1003">Cell membrane</keyword>
<sequence>HWVHRFAVFTACATLGLIFVGGLVTSTGSGLAVPDWPLSFGQVFPPMVGGVLYEHGHRLVAAFVGVLTVTLAVLLANWEPRAWVRRLGWGALAAVLIQGSLGGLTVLLRLPTSVSVTHACLAQVFFCLTVAIAVCTSPRWLDSQQVSVETSAPSLRMLTRVTVGLIFVQLILGALMRHTGAGLAIPDFPLSHGRVIPPFDSQGVVIHFLHRAGALVVAIAISWTVARVLSTFRSVGQLRRPALALFALLMLQLTLGALTIWTQRAITPMTAHVAVGAAVLATSVILALRTTRLIGSATRQAQTQTLISERVTA</sequence>
<evidence type="ECO:0000313" key="13">
    <source>
        <dbReference type="EMBL" id="ETW96949.1"/>
    </source>
</evidence>
<comment type="subcellular location">
    <subcellularLocation>
        <location evidence="1">Membrane</location>
        <topology evidence="1">Multi-pass membrane protein</topology>
    </subcellularLocation>
</comment>
<keyword evidence="10" id="KW-1015">Disulfide bond</keyword>
<dbReference type="EMBL" id="AZHW01000724">
    <property type="protein sequence ID" value="ETW96949.1"/>
    <property type="molecule type" value="Genomic_DNA"/>
</dbReference>
<feature type="transmembrane region" description="Helical" evidence="12">
    <location>
        <begin position="157"/>
        <end position="176"/>
    </location>
</feature>
<keyword evidence="8" id="KW-0350">Heme biosynthesis</keyword>
<keyword evidence="9 12" id="KW-0472">Membrane</keyword>
<proteinExistence type="predicted"/>
<evidence type="ECO:0000256" key="1">
    <source>
        <dbReference type="ARBA" id="ARBA00004141"/>
    </source>
</evidence>
<evidence type="ECO:0008006" key="15">
    <source>
        <dbReference type="Google" id="ProtNLM"/>
    </source>
</evidence>
<comment type="caution">
    <text evidence="13">The sequence shown here is derived from an EMBL/GenBank/DDBJ whole genome shotgun (WGS) entry which is preliminary data.</text>
</comment>
<feature type="transmembrane region" description="Helical" evidence="12">
    <location>
        <begin position="87"/>
        <end position="110"/>
    </location>
</feature>
<reference evidence="13 14" key="1">
    <citation type="journal article" date="2014" name="Nature">
        <title>An environmental bacterial taxon with a large and distinct metabolic repertoire.</title>
        <authorList>
            <person name="Wilson M.C."/>
            <person name="Mori T."/>
            <person name="Ruckert C."/>
            <person name="Uria A.R."/>
            <person name="Helf M.J."/>
            <person name="Takada K."/>
            <person name="Gernert C."/>
            <person name="Steffens U.A."/>
            <person name="Heycke N."/>
            <person name="Schmitt S."/>
            <person name="Rinke C."/>
            <person name="Helfrich E.J."/>
            <person name="Brachmann A.O."/>
            <person name="Gurgui C."/>
            <person name="Wakimoto T."/>
            <person name="Kracht M."/>
            <person name="Crusemann M."/>
            <person name="Hentschel U."/>
            <person name="Abe I."/>
            <person name="Matsunaga S."/>
            <person name="Kalinowski J."/>
            <person name="Takeyama H."/>
            <person name="Piel J."/>
        </authorList>
    </citation>
    <scope>NUCLEOTIDE SEQUENCE [LARGE SCALE GENOMIC DNA]</scope>
    <source>
        <strain evidence="14">TSY1</strain>
    </source>
</reference>
<keyword evidence="6" id="KW-0560">Oxidoreductase</keyword>
<dbReference type="PANTHER" id="PTHR35457">
    <property type="entry name" value="HEME A SYNTHASE"/>
    <property type="match status" value="1"/>
</dbReference>
<dbReference type="GO" id="GO:0016020">
    <property type="term" value="C:membrane"/>
    <property type="evidence" value="ECO:0007669"/>
    <property type="project" value="UniProtKB-SubCell"/>
</dbReference>
<evidence type="ECO:0000256" key="12">
    <source>
        <dbReference type="SAM" id="Phobius"/>
    </source>
</evidence>
<dbReference type="GO" id="GO:0016491">
    <property type="term" value="F:oxidoreductase activity"/>
    <property type="evidence" value="ECO:0007669"/>
    <property type="project" value="UniProtKB-KW"/>
</dbReference>
<evidence type="ECO:0000256" key="6">
    <source>
        <dbReference type="ARBA" id="ARBA00023002"/>
    </source>
</evidence>
<feature type="transmembrane region" description="Helical" evidence="12">
    <location>
        <begin position="269"/>
        <end position="288"/>
    </location>
</feature>
<evidence type="ECO:0000256" key="7">
    <source>
        <dbReference type="ARBA" id="ARBA00023004"/>
    </source>
</evidence>
<keyword evidence="3 12" id="KW-0812">Transmembrane</keyword>
<evidence type="ECO:0000256" key="8">
    <source>
        <dbReference type="ARBA" id="ARBA00023133"/>
    </source>
</evidence>
<feature type="transmembrane region" description="Helical" evidence="12">
    <location>
        <begin position="56"/>
        <end position="75"/>
    </location>
</feature>
<dbReference type="AlphaFoldDB" id="W4LGD1"/>